<dbReference type="EC" id="2.7.7.7" evidence="4"/>
<dbReference type="InterPro" id="IPR006054">
    <property type="entry name" value="DnaQ"/>
</dbReference>
<dbReference type="FunFam" id="3.30.420.10:FF:000045">
    <property type="entry name" value="3'-5' exonuclease DinG"/>
    <property type="match status" value="1"/>
</dbReference>
<organism evidence="4 6">
    <name type="scientific">Treponema phagedenis</name>
    <dbReference type="NCBI Taxonomy" id="162"/>
    <lineage>
        <taxon>Bacteria</taxon>
        <taxon>Pseudomonadati</taxon>
        <taxon>Spirochaetota</taxon>
        <taxon>Spirochaetia</taxon>
        <taxon>Spirochaetales</taxon>
        <taxon>Treponemataceae</taxon>
        <taxon>Treponema</taxon>
    </lineage>
</organism>
<dbReference type="PANTHER" id="PTHR30231">
    <property type="entry name" value="DNA POLYMERASE III SUBUNIT EPSILON"/>
    <property type="match status" value="1"/>
</dbReference>
<dbReference type="PANTHER" id="PTHR30231:SF41">
    <property type="entry name" value="DNA POLYMERASE III SUBUNIT EPSILON"/>
    <property type="match status" value="1"/>
</dbReference>
<proteinExistence type="predicted"/>
<dbReference type="GO" id="GO:0005829">
    <property type="term" value="C:cytosol"/>
    <property type="evidence" value="ECO:0007669"/>
    <property type="project" value="TreeGrafter"/>
</dbReference>
<dbReference type="GO" id="GO:0045004">
    <property type="term" value="P:DNA replication proofreading"/>
    <property type="evidence" value="ECO:0007669"/>
    <property type="project" value="TreeGrafter"/>
</dbReference>
<dbReference type="SUPFAM" id="SSF53098">
    <property type="entry name" value="Ribonuclease H-like"/>
    <property type="match status" value="1"/>
</dbReference>
<dbReference type="EMBL" id="CP042817">
    <property type="protein sequence ID" value="QEJ98006.1"/>
    <property type="molecule type" value="Genomic_DNA"/>
</dbReference>
<dbReference type="GO" id="GO:0003887">
    <property type="term" value="F:DNA-directed DNA polymerase activity"/>
    <property type="evidence" value="ECO:0007669"/>
    <property type="project" value="UniProtKB-EC"/>
</dbReference>
<dbReference type="Pfam" id="PF00929">
    <property type="entry name" value="RNase_T"/>
    <property type="match status" value="1"/>
</dbReference>
<name>A0A0B7GYG6_TREPH</name>
<keyword evidence="5" id="KW-0378">Hydrolase</keyword>
<evidence type="ECO:0000313" key="4">
    <source>
        <dbReference type="EMBL" id="CEM62677.1"/>
    </source>
</evidence>
<protein>
    <submittedName>
        <fullName evidence="5">3'-5' exonuclease</fullName>
    </submittedName>
    <submittedName>
        <fullName evidence="4">DNA polymerase III subunit epsilon</fullName>
        <ecNumber evidence="4">2.7.7.7</ecNumber>
    </submittedName>
</protein>
<evidence type="ECO:0000313" key="6">
    <source>
        <dbReference type="Proteomes" id="UP000042527"/>
    </source>
</evidence>
<dbReference type="RefSeq" id="WP_002695044.1">
    <property type="nucleotide sequence ID" value="NZ_CDNC01000034.1"/>
</dbReference>
<dbReference type="InterPro" id="IPR036397">
    <property type="entry name" value="RNaseH_sf"/>
</dbReference>
<dbReference type="OrthoDB" id="9804290at2"/>
<keyword evidence="6" id="KW-1185">Reference proteome</keyword>
<evidence type="ECO:0000313" key="7">
    <source>
        <dbReference type="Proteomes" id="UP000323594"/>
    </source>
</evidence>
<evidence type="ECO:0000256" key="2">
    <source>
        <dbReference type="ARBA" id="ARBA00026073"/>
    </source>
</evidence>
<dbReference type="Proteomes" id="UP000042527">
    <property type="component" value="Unassembled WGS sequence"/>
</dbReference>
<dbReference type="AlphaFoldDB" id="A0A0B7GYG6"/>
<keyword evidence="4" id="KW-0808">Transferase</keyword>
<dbReference type="CDD" id="cd06127">
    <property type="entry name" value="DEDDh"/>
    <property type="match status" value="1"/>
</dbReference>
<comment type="function">
    <text evidence="1">DNA polymerase III is a complex, multichain enzyme responsible for most of the replicative synthesis in bacteria. The epsilon subunit contain the editing function and is a proofreading 3'-5' exonuclease.</text>
</comment>
<evidence type="ECO:0000313" key="5">
    <source>
        <dbReference type="EMBL" id="QEJ98006.1"/>
    </source>
</evidence>
<feature type="domain" description="Exonuclease" evidence="3">
    <location>
        <begin position="14"/>
        <end position="182"/>
    </location>
</feature>
<comment type="subunit">
    <text evidence="2">DNA polymerase III contains a core (composed of alpha, epsilon and theta chains) that associates with a tau subunit. This core dimerizes to form the POLIII' complex. PolIII' associates with the gamma complex (composed of gamma, delta, delta', psi and chi chains) and with the beta chain to form the complete DNA polymerase III complex.</text>
</comment>
<dbReference type="Proteomes" id="UP000323594">
    <property type="component" value="Chromosome"/>
</dbReference>
<dbReference type="InterPro" id="IPR013520">
    <property type="entry name" value="Ribonucl_H"/>
</dbReference>
<reference evidence="5 7" key="3">
    <citation type="submission" date="2019-08" db="EMBL/GenBank/DDBJ databases">
        <authorList>
            <person name="Kuhnert P."/>
        </authorList>
    </citation>
    <scope>NUCLEOTIDE SEQUENCE [LARGE SCALE GENOMIC DNA]</scope>
    <source>
        <strain evidence="5 7">B36.5</strain>
    </source>
</reference>
<dbReference type="SMART" id="SM00479">
    <property type="entry name" value="EXOIII"/>
    <property type="match status" value="1"/>
</dbReference>
<evidence type="ECO:0000256" key="1">
    <source>
        <dbReference type="ARBA" id="ARBA00025483"/>
    </source>
</evidence>
<dbReference type="GeneID" id="57752872"/>
<dbReference type="EMBL" id="CDNC01000034">
    <property type="protein sequence ID" value="CEM62677.1"/>
    <property type="molecule type" value="Genomic_DNA"/>
</dbReference>
<evidence type="ECO:0000259" key="3">
    <source>
        <dbReference type="SMART" id="SM00479"/>
    </source>
</evidence>
<sequence>MTYDWIAAVYDKAVFTAFDTETTGLKQEEDSVVEIGGIKFDHRGVIARFNILINPGKPMPEDVTAVNNITDAMLADKPPFNAVIPDFLRFIKKTVLVAHNAPFDIGFINNELKRCKKPPLTNKVIDTLVLAQEVFPGLGKHQYRLQNLALQFGITALEAHRAEDDSRVCMEFFTIAVEHFFKNNEKLVKQIKANTNIEEILREAPPPVADLGRDLF</sequence>
<reference evidence="6" key="2">
    <citation type="submission" date="2015-01" db="EMBL/GenBank/DDBJ databases">
        <authorList>
            <person name="Manzoor Shahid"/>
            <person name="Zubair Saima"/>
        </authorList>
    </citation>
    <scope>NUCLEOTIDE SEQUENCE [LARGE SCALE GENOMIC DNA]</scope>
    <source>
        <strain evidence="6">V1</strain>
    </source>
</reference>
<accession>A0A0B7GYG6</accession>
<dbReference type="Gene3D" id="3.30.420.10">
    <property type="entry name" value="Ribonuclease H-like superfamily/Ribonuclease H"/>
    <property type="match status" value="1"/>
</dbReference>
<dbReference type="GO" id="GO:0003677">
    <property type="term" value="F:DNA binding"/>
    <property type="evidence" value="ECO:0007669"/>
    <property type="project" value="InterPro"/>
</dbReference>
<dbReference type="InterPro" id="IPR012337">
    <property type="entry name" value="RNaseH-like_sf"/>
</dbReference>
<dbReference type="GO" id="GO:0008408">
    <property type="term" value="F:3'-5' exonuclease activity"/>
    <property type="evidence" value="ECO:0007669"/>
    <property type="project" value="TreeGrafter"/>
</dbReference>
<gene>
    <name evidence="4" type="primary">dnaQ</name>
    <name evidence="5" type="ORF">FUT82_08345</name>
    <name evidence="4" type="ORF">TPHV1_40180</name>
</gene>
<dbReference type="NCBIfam" id="TIGR00573">
    <property type="entry name" value="dnaq"/>
    <property type="match status" value="1"/>
</dbReference>
<keyword evidence="5" id="KW-0269">Exonuclease</keyword>
<keyword evidence="4" id="KW-0548">Nucleotidyltransferase</keyword>
<reference evidence="4" key="1">
    <citation type="submission" date="2015-01" db="EMBL/GenBank/DDBJ databases">
        <authorList>
            <person name="Xiang T."/>
            <person name="Song Y."/>
            <person name="Huang L."/>
            <person name="Wang B."/>
            <person name="Wu P."/>
        </authorList>
    </citation>
    <scope>NUCLEOTIDE SEQUENCE [LARGE SCALE GENOMIC DNA]</scope>
    <source>
        <strain evidence="4">V1</strain>
    </source>
</reference>
<keyword evidence="5" id="KW-0540">Nuclease</keyword>